<comment type="caution">
    <text evidence="1">The sequence shown here is derived from an EMBL/GenBank/DDBJ whole genome shotgun (WGS) entry which is preliminary data.</text>
</comment>
<dbReference type="AlphaFoldDB" id="A0ABD3BE37"/>
<dbReference type="Proteomes" id="UP001632038">
    <property type="component" value="Unassembled WGS sequence"/>
</dbReference>
<organism evidence="1 2">
    <name type="scientific">Castilleja foliolosa</name>
    <dbReference type="NCBI Taxonomy" id="1961234"/>
    <lineage>
        <taxon>Eukaryota</taxon>
        <taxon>Viridiplantae</taxon>
        <taxon>Streptophyta</taxon>
        <taxon>Embryophyta</taxon>
        <taxon>Tracheophyta</taxon>
        <taxon>Spermatophyta</taxon>
        <taxon>Magnoliopsida</taxon>
        <taxon>eudicotyledons</taxon>
        <taxon>Gunneridae</taxon>
        <taxon>Pentapetalae</taxon>
        <taxon>asterids</taxon>
        <taxon>lamiids</taxon>
        <taxon>Lamiales</taxon>
        <taxon>Orobanchaceae</taxon>
        <taxon>Pedicularideae</taxon>
        <taxon>Castillejinae</taxon>
        <taxon>Castilleja</taxon>
    </lineage>
</organism>
<proteinExistence type="predicted"/>
<protein>
    <submittedName>
        <fullName evidence="1">Uncharacterized protein</fullName>
    </submittedName>
</protein>
<evidence type="ECO:0000313" key="2">
    <source>
        <dbReference type="Proteomes" id="UP001632038"/>
    </source>
</evidence>
<keyword evidence="2" id="KW-1185">Reference proteome</keyword>
<sequence length="127" mass="14769">MRIRLEEGEELVISISGGAVLSATIKKKTMLDDGVIYVSNIDLLDEEKLNFDSELDIDFLKKLVIDMTYYLKIEGLKRVLAPKMKIISATWKDVVDAAYMKMNWAFVDQRQHRKLEMEEQTKKIKIE</sequence>
<evidence type="ECO:0000313" key="1">
    <source>
        <dbReference type="EMBL" id="KAL3615668.1"/>
    </source>
</evidence>
<dbReference type="EMBL" id="JAVIJP010000100">
    <property type="protein sequence ID" value="KAL3615668.1"/>
    <property type="molecule type" value="Genomic_DNA"/>
</dbReference>
<gene>
    <name evidence="1" type="ORF">CASFOL_041329</name>
</gene>
<name>A0ABD3BE37_9LAMI</name>
<accession>A0ABD3BE37</accession>
<reference evidence="2" key="1">
    <citation type="journal article" date="2024" name="IScience">
        <title>Strigolactones Initiate the Formation of Haustorium-like Structures in Castilleja.</title>
        <authorList>
            <person name="Buerger M."/>
            <person name="Peterson D."/>
            <person name="Chory J."/>
        </authorList>
    </citation>
    <scope>NUCLEOTIDE SEQUENCE [LARGE SCALE GENOMIC DNA]</scope>
</reference>